<evidence type="ECO:0000256" key="2">
    <source>
        <dbReference type="ARBA" id="ARBA00022737"/>
    </source>
</evidence>
<feature type="region of interest" description="Disordered" evidence="5">
    <location>
        <begin position="138"/>
        <end position="187"/>
    </location>
</feature>
<feature type="compositionally biased region" description="Basic and acidic residues" evidence="5">
    <location>
        <begin position="27"/>
        <end position="40"/>
    </location>
</feature>
<reference evidence="8 9" key="1">
    <citation type="journal article" date="2023" name="Hortic Res">
        <title>Pangenome of water caltrop reveals structural variations and asymmetric subgenome divergence after allopolyploidization.</title>
        <authorList>
            <person name="Zhang X."/>
            <person name="Chen Y."/>
            <person name="Wang L."/>
            <person name="Yuan Y."/>
            <person name="Fang M."/>
            <person name="Shi L."/>
            <person name="Lu R."/>
            <person name="Comes H.P."/>
            <person name="Ma Y."/>
            <person name="Chen Y."/>
            <person name="Huang G."/>
            <person name="Zhou Y."/>
            <person name="Zheng Z."/>
            <person name="Qiu Y."/>
        </authorList>
    </citation>
    <scope>NUCLEOTIDE SEQUENCE [LARGE SCALE GENOMIC DNA]</scope>
    <source>
        <strain evidence="8">F231</strain>
    </source>
</reference>
<keyword evidence="3" id="KW-0238">DNA-binding</keyword>
<keyword evidence="2" id="KW-0677">Repeat</keyword>
<feature type="compositionally biased region" description="Basic and acidic residues" evidence="5">
    <location>
        <begin position="1"/>
        <end position="10"/>
    </location>
</feature>
<dbReference type="SUPFAM" id="SSF46689">
    <property type="entry name" value="Homeodomain-like"/>
    <property type="match status" value="1"/>
</dbReference>
<dbReference type="InterPro" id="IPR017930">
    <property type="entry name" value="Myb_dom"/>
</dbReference>
<keyword evidence="4" id="KW-0539">Nucleus</keyword>
<dbReference type="AlphaFoldDB" id="A0AAN7LEZ8"/>
<dbReference type="GO" id="GO:0003677">
    <property type="term" value="F:DNA binding"/>
    <property type="evidence" value="ECO:0007669"/>
    <property type="project" value="UniProtKB-KW"/>
</dbReference>
<evidence type="ECO:0000259" key="6">
    <source>
        <dbReference type="PROSITE" id="PS50090"/>
    </source>
</evidence>
<protein>
    <recommendedName>
        <fullName evidence="10">MYB transcription factor</fullName>
    </recommendedName>
</protein>
<organism evidence="8 9">
    <name type="scientific">Trapa natans</name>
    <name type="common">Water chestnut</name>
    <dbReference type="NCBI Taxonomy" id="22666"/>
    <lineage>
        <taxon>Eukaryota</taxon>
        <taxon>Viridiplantae</taxon>
        <taxon>Streptophyta</taxon>
        <taxon>Embryophyta</taxon>
        <taxon>Tracheophyta</taxon>
        <taxon>Spermatophyta</taxon>
        <taxon>Magnoliopsida</taxon>
        <taxon>eudicotyledons</taxon>
        <taxon>Gunneridae</taxon>
        <taxon>Pentapetalae</taxon>
        <taxon>rosids</taxon>
        <taxon>malvids</taxon>
        <taxon>Myrtales</taxon>
        <taxon>Lythraceae</taxon>
        <taxon>Trapa</taxon>
    </lineage>
</organism>
<evidence type="ECO:0000256" key="1">
    <source>
        <dbReference type="ARBA" id="ARBA00004123"/>
    </source>
</evidence>
<proteinExistence type="predicted"/>
<gene>
    <name evidence="8" type="ORF">SAY86_015835</name>
</gene>
<name>A0AAN7LEZ8_TRANT</name>
<dbReference type="SMART" id="SM00717">
    <property type="entry name" value="SANT"/>
    <property type="match status" value="1"/>
</dbReference>
<dbReference type="PANTHER" id="PTHR47994">
    <property type="entry name" value="F14D16.11-RELATED"/>
    <property type="match status" value="1"/>
</dbReference>
<evidence type="ECO:0000259" key="7">
    <source>
        <dbReference type="PROSITE" id="PS51294"/>
    </source>
</evidence>
<dbReference type="Proteomes" id="UP001346149">
    <property type="component" value="Unassembled WGS sequence"/>
</dbReference>
<accession>A0AAN7LEZ8</accession>
<keyword evidence="9" id="KW-1185">Reference proteome</keyword>
<evidence type="ECO:0000313" key="8">
    <source>
        <dbReference type="EMBL" id="KAK4781733.1"/>
    </source>
</evidence>
<dbReference type="InterPro" id="IPR009057">
    <property type="entry name" value="Homeodomain-like_sf"/>
</dbReference>
<comment type="subcellular location">
    <subcellularLocation>
        <location evidence="1">Nucleus</location>
    </subcellularLocation>
</comment>
<comment type="caution">
    <text evidence="8">The sequence shown here is derived from an EMBL/GenBank/DDBJ whole genome shotgun (WGS) entry which is preliminary data.</text>
</comment>
<dbReference type="Pfam" id="PF00249">
    <property type="entry name" value="Myb_DNA-binding"/>
    <property type="match status" value="1"/>
</dbReference>
<evidence type="ECO:0000256" key="5">
    <source>
        <dbReference type="SAM" id="MobiDB-lite"/>
    </source>
</evidence>
<evidence type="ECO:0008006" key="10">
    <source>
        <dbReference type="Google" id="ProtNLM"/>
    </source>
</evidence>
<feature type="domain" description="Myb-like" evidence="6">
    <location>
        <begin position="66"/>
        <end position="116"/>
    </location>
</feature>
<dbReference type="InterPro" id="IPR001005">
    <property type="entry name" value="SANT/Myb"/>
</dbReference>
<dbReference type="EMBL" id="JAXQNO010000016">
    <property type="protein sequence ID" value="KAK4781733.1"/>
    <property type="molecule type" value="Genomic_DNA"/>
</dbReference>
<dbReference type="CDD" id="cd00167">
    <property type="entry name" value="SANT"/>
    <property type="match status" value="1"/>
</dbReference>
<dbReference type="PROSITE" id="PS51294">
    <property type="entry name" value="HTH_MYB"/>
    <property type="match status" value="1"/>
</dbReference>
<evidence type="ECO:0000313" key="9">
    <source>
        <dbReference type="Proteomes" id="UP001346149"/>
    </source>
</evidence>
<dbReference type="PROSITE" id="PS50090">
    <property type="entry name" value="MYB_LIKE"/>
    <property type="match status" value="1"/>
</dbReference>
<evidence type="ECO:0000256" key="3">
    <source>
        <dbReference type="ARBA" id="ARBA00023125"/>
    </source>
</evidence>
<dbReference type="GO" id="GO:0005634">
    <property type="term" value="C:nucleus"/>
    <property type="evidence" value="ECO:0007669"/>
    <property type="project" value="UniProtKB-SubCell"/>
</dbReference>
<evidence type="ECO:0000256" key="4">
    <source>
        <dbReference type="ARBA" id="ARBA00023242"/>
    </source>
</evidence>
<dbReference type="Gene3D" id="1.10.10.60">
    <property type="entry name" value="Homeodomain-like"/>
    <property type="match status" value="1"/>
</dbReference>
<feature type="domain" description="HTH myb-type" evidence="7">
    <location>
        <begin position="66"/>
        <end position="120"/>
    </location>
</feature>
<feature type="region of interest" description="Disordered" evidence="5">
    <location>
        <begin position="1"/>
        <end position="45"/>
    </location>
</feature>
<dbReference type="PANTHER" id="PTHR47994:SF5">
    <property type="entry name" value="F14D16.11-RELATED"/>
    <property type="match status" value="1"/>
</dbReference>
<dbReference type="InterPro" id="IPR015495">
    <property type="entry name" value="Myb_TF_plants"/>
</dbReference>
<sequence>MRKPSNDLQKKPSPGVAANKAASSEQNDQRHLVQNHDEGCSHSSPLAAGLHRCGKSCRLRRNIYQRSDSKGRDFGEDEEDLIFKLHALLGNRWPLIAGRLPGRTANEVKKHWNSYLRKKLEKKGIDPDNHRVAGAAGRPLLAHEANKYGDKSSISQSKRRREHEAEENGAMITRTLIPDLNLGPPLS</sequence>